<dbReference type="Proteomes" id="UP000240572">
    <property type="component" value="Unassembled WGS sequence"/>
</dbReference>
<comment type="caution">
    <text evidence="1">The sequence shown here is derived from an EMBL/GenBank/DDBJ whole genome shotgun (WGS) entry which is preliminary data.</text>
</comment>
<protein>
    <submittedName>
        <fullName evidence="1">Uncharacterized protein</fullName>
    </submittedName>
</protein>
<keyword evidence="2" id="KW-1185">Reference proteome</keyword>
<dbReference type="AlphaFoldDB" id="A0A2P8D4I4"/>
<name>A0A2P8D4I4_9BACT</name>
<evidence type="ECO:0000313" key="2">
    <source>
        <dbReference type="Proteomes" id="UP000240572"/>
    </source>
</evidence>
<gene>
    <name evidence="1" type="ORF">B0I18_104221</name>
</gene>
<proteinExistence type="predicted"/>
<organism evidence="1 2">
    <name type="scientific">Taibaiella chishuiensis</name>
    <dbReference type="NCBI Taxonomy" id="1434707"/>
    <lineage>
        <taxon>Bacteria</taxon>
        <taxon>Pseudomonadati</taxon>
        <taxon>Bacteroidota</taxon>
        <taxon>Chitinophagia</taxon>
        <taxon>Chitinophagales</taxon>
        <taxon>Chitinophagaceae</taxon>
        <taxon>Taibaiella</taxon>
    </lineage>
</organism>
<reference evidence="1 2" key="1">
    <citation type="submission" date="2018-03" db="EMBL/GenBank/DDBJ databases">
        <title>Genomic Encyclopedia of Type Strains, Phase III (KMG-III): the genomes of soil and plant-associated and newly described type strains.</title>
        <authorList>
            <person name="Whitman W."/>
        </authorList>
    </citation>
    <scope>NUCLEOTIDE SEQUENCE [LARGE SCALE GENOMIC DNA]</scope>
    <source>
        <strain evidence="1 2">CGMCC 1.12700</strain>
    </source>
</reference>
<dbReference type="RefSeq" id="WP_106523187.1">
    <property type="nucleotide sequence ID" value="NZ_PYGD01000004.1"/>
</dbReference>
<sequence length="190" mass="21644">MNRLLLIPALLCVAACSDSNPGNAVPEAGREQGLVEQRYRESEYADSVIPLAHIPSAITDALAILRKKEDVLFPDDKVVFRKIDHSRLFGGKGDYLQVIRSGYRFRFWYKSELIAIEYWLLDGEKVVQFENCPDYNDRFYVAGYFCDGSNSTTFHSCSPEAAVVIRYPAAREFKQDDDVIRCFLLDCGCY</sequence>
<evidence type="ECO:0000313" key="1">
    <source>
        <dbReference type="EMBL" id="PSK92123.1"/>
    </source>
</evidence>
<accession>A0A2P8D4I4</accession>
<dbReference type="EMBL" id="PYGD01000004">
    <property type="protein sequence ID" value="PSK92123.1"/>
    <property type="molecule type" value="Genomic_DNA"/>
</dbReference>